<evidence type="ECO:0000313" key="10">
    <source>
        <dbReference type="Proteomes" id="UP000005207"/>
    </source>
</evidence>
<evidence type="ECO:0000256" key="5">
    <source>
        <dbReference type="ARBA" id="ARBA00023274"/>
    </source>
</evidence>
<dbReference type="OMA" id="WLFEMNV"/>
<name>A0A669E2X4_ORENI</name>
<reference evidence="9" key="2">
    <citation type="submission" date="2025-08" db="UniProtKB">
        <authorList>
            <consortium name="Ensembl"/>
        </authorList>
    </citation>
    <scope>IDENTIFICATION</scope>
</reference>
<comment type="subcellular location">
    <subcellularLocation>
        <location evidence="1">Mitochondrion</location>
    </subcellularLocation>
</comment>
<protein>
    <recommendedName>
        <fullName evidence="7">Large ribosomal subunit protein mL54</fullName>
    </recommendedName>
</protein>
<comment type="similarity">
    <text evidence="6">Belongs to the mitochondrion-specific ribosomal protein mL54 family.</text>
</comment>
<keyword evidence="10" id="KW-1185">Reference proteome</keyword>
<dbReference type="Ensembl" id="ENSONIT00000053316.1">
    <property type="protein sequence ID" value="ENSONIP00000067390.1"/>
    <property type="gene ID" value="ENSONIG00000035988.1"/>
</dbReference>
<evidence type="ECO:0000256" key="6">
    <source>
        <dbReference type="ARBA" id="ARBA00033752"/>
    </source>
</evidence>
<dbReference type="Proteomes" id="UP000005207">
    <property type="component" value="Linkage group LG23"/>
</dbReference>
<evidence type="ECO:0000256" key="8">
    <source>
        <dbReference type="SAM" id="MobiDB-lite"/>
    </source>
</evidence>
<dbReference type="FunCoup" id="A0A669E2X4">
    <property type="interactions" value="602"/>
</dbReference>
<evidence type="ECO:0000256" key="7">
    <source>
        <dbReference type="ARBA" id="ARBA00035179"/>
    </source>
</evidence>
<evidence type="ECO:0000256" key="3">
    <source>
        <dbReference type="ARBA" id="ARBA00022980"/>
    </source>
</evidence>
<sequence length="148" mass="16873">MSCGVSSQPRGVLYSTSNEPNTRQKAEVEAKLNVKLVSLLNRGQTCGYAKKVAAKGKGKGMMKEELKGPEVCKDPVRLTSHAVGVNIFKQGEDPKLKPPEEYPEWLFQLNLGTAKKLNELESDSWEYWKRLRKENIWRFNRLHKGKKL</sequence>
<evidence type="ECO:0000256" key="4">
    <source>
        <dbReference type="ARBA" id="ARBA00023128"/>
    </source>
</evidence>
<feature type="region of interest" description="Disordered" evidence="8">
    <location>
        <begin position="1"/>
        <end position="24"/>
    </location>
</feature>
<dbReference type="Pfam" id="PF08561">
    <property type="entry name" value="Ribosomal_L37"/>
    <property type="match status" value="1"/>
</dbReference>
<dbReference type="GO" id="GO:0003735">
    <property type="term" value="F:structural constituent of ribosome"/>
    <property type="evidence" value="ECO:0007669"/>
    <property type="project" value="TreeGrafter"/>
</dbReference>
<accession>A0A669E2X4</accession>
<keyword evidence="2" id="KW-0809">Transit peptide</keyword>
<feature type="compositionally biased region" description="Polar residues" evidence="8">
    <location>
        <begin position="1"/>
        <end position="21"/>
    </location>
</feature>
<evidence type="ECO:0000256" key="2">
    <source>
        <dbReference type="ARBA" id="ARBA00022946"/>
    </source>
</evidence>
<dbReference type="GeneTree" id="ENSGT00390000001201"/>
<organism evidence="9 10">
    <name type="scientific">Oreochromis niloticus</name>
    <name type="common">Nile tilapia</name>
    <name type="synonym">Tilapia nilotica</name>
    <dbReference type="NCBI Taxonomy" id="8128"/>
    <lineage>
        <taxon>Eukaryota</taxon>
        <taxon>Metazoa</taxon>
        <taxon>Chordata</taxon>
        <taxon>Craniata</taxon>
        <taxon>Vertebrata</taxon>
        <taxon>Euteleostomi</taxon>
        <taxon>Actinopterygii</taxon>
        <taxon>Neopterygii</taxon>
        <taxon>Teleostei</taxon>
        <taxon>Neoteleostei</taxon>
        <taxon>Acanthomorphata</taxon>
        <taxon>Ovalentaria</taxon>
        <taxon>Cichlomorphae</taxon>
        <taxon>Cichliformes</taxon>
        <taxon>Cichlidae</taxon>
        <taxon>African cichlids</taxon>
        <taxon>Pseudocrenilabrinae</taxon>
        <taxon>Oreochromini</taxon>
        <taxon>Oreochromis</taxon>
    </lineage>
</organism>
<keyword evidence="3" id="KW-0689">Ribosomal protein</keyword>
<reference evidence="10" key="1">
    <citation type="submission" date="2012-01" db="EMBL/GenBank/DDBJ databases">
        <title>The Genome Sequence of Oreochromis niloticus (Nile Tilapia).</title>
        <authorList>
            <consortium name="Broad Institute Genome Assembly Team"/>
            <consortium name="Broad Institute Sequencing Platform"/>
            <person name="Di Palma F."/>
            <person name="Johnson J."/>
            <person name="Lander E.S."/>
            <person name="Lindblad-Toh K."/>
        </authorList>
    </citation>
    <scope>NUCLEOTIDE SEQUENCE [LARGE SCALE GENOMIC DNA]</scope>
</reference>
<evidence type="ECO:0000313" key="9">
    <source>
        <dbReference type="Ensembl" id="ENSONIP00000067390.1"/>
    </source>
</evidence>
<dbReference type="GO" id="GO:0005762">
    <property type="term" value="C:mitochondrial large ribosomal subunit"/>
    <property type="evidence" value="ECO:0007669"/>
    <property type="project" value="TreeGrafter"/>
</dbReference>
<dbReference type="InParanoid" id="A0A669E2X4"/>
<keyword evidence="4" id="KW-0496">Mitochondrion</keyword>
<dbReference type="AlphaFoldDB" id="A0A669E2X4"/>
<evidence type="ECO:0000256" key="1">
    <source>
        <dbReference type="ARBA" id="ARBA00004173"/>
    </source>
</evidence>
<dbReference type="PANTHER" id="PTHR28595">
    <property type="entry name" value="39S RIBOSOMAL PROTEIN L54, MITOCHONDRIAL"/>
    <property type="match status" value="1"/>
</dbReference>
<keyword evidence="5" id="KW-0687">Ribonucleoprotein</keyword>
<reference evidence="9" key="3">
    <citation type="submission" date="2025-09" db="UniProtKB">
        <authorList>
            <consortium name="Ensembl"/>
        </authorList>
    </citation>
    <scope>IDENTIFICATION</scope>
</reference>
<dbReference type="PANTHER" id="PTHR28595:SF1">
    <property type="entry name" value="LARGE RIBOSOMAL SUBUNIT PROTEIN ML54"/>
    <property type="match status" value="1"/>
</dbReference>
<dbReference type="InterPro" id="IPR013870">
    <property type="entry name" value="Ribosomal_mL54"/>
</dbReference>
<gene>
    <name evidence="9" type="primary">MRPL54</name>
    <name evidence="9" type="synonym">mrpl54</name>
</gene>
<proteinExistence type="inferred from homology"/>